<sequence>MVGYLGCRGYRVWDPRRRGVYPVRDVEFEEGRPRRTLTDPSAVNAEESIDYVGVDSADQSEKQLLTDDEVPAEQGPSKSSSPSGPPPTSGQSHSQLDIPQPHPPDAPAARIQQLPPALRCSSCTRIPSARLLQSMDYEVDERRARDEEELWANIFILASTIKGGGDIGIPKTYAEAMNSPDDWYPPMLKEITSLQDRKCWSLVNRPENARIMNG</sequence>
<evidence type="ECO:0000313" key="3">
    <source>
        <dbReference type="Proteomes" id="UP001163798"/>
    </source>
</evidence>
<keyword evidence="3" id="KW-1185">Reference proteome</keyword>
<feature type="non-terminal residue" evidence="2">
    <location>
        <position position="214"/>
    </location>
</feature>
<name>A0AA38NAW7_9AGAR</name>
<organism evidence="2 3">
    <name type="scientific">Lentinula aff. detonsa</name>
    <dbReference type="NCBI Taxonomy" id="2804958"/>
    <lineage>
        <taxon>Eukaryota</taxon>
        <taxon>Fungi</taxon>
        <taxon>Dikarya</taxon>
        <taxon>Basidiomycota</taxon>
        <taxon>Agaricomycotina</taxon>
        <taxon>Agaricomycetes</taxon>
        <taxon>Agaricomycetidae</taxon>
        <taxon>Agaricales</taxon>
        <taxon>Marasmiineae</taxon>
        <taxon>Omphalotaceae</taxon>
        <taxon>Lentinula</taxon>
    </lineage>
</organism>
<accession>A0AA38NAW7</accession>
<feature type="region of interest" description="Disordered" evidence="1">
    <location>
        <begin position="36"/>
        <end position="109"/>
    </location>
</feature>
<protein>
    <submittedName>
        <fullName evidence="2">Uncharacterized protein</fullName>
    </submittedName>
</protein>
<comment type="caution">
    <text evidence="2">The sequence shown here is derived from an EMBL/GenBank/DDBJ whole genome shotgun (WGS) entry which is preliminary data.</text>
</comment>
<evidence type="ECO:0000256" key="1">
    <source>
        <dbReference type="SAM" id="MobiDB-lite"/>
    </source>
</evidence>
<evidence type="ECO:0000313" key="2">
    <source>
        <dbReference type="EMBL" id="KAJ3779521.1"/>
    </source>
</evidence>
<dbReference type="EMBL" id="MU794717">
    <property type="protein sequence ID" value="KAJ3779521.1"/>
    <property type="molecule type" value="Genomic_DNA"/>
</dbReference>
<reference evidence="2" key="1">
    <citation type="submission" date="2022-08" db="EMBL/GenBank/DDBJ databases">
        <authorList>
            <consortium name="DOE Joint Genome Institute"/>
            <person name="Min B."/>
            <person name="Riley R."/>
            <person name="Sierra-Patev S."/>
            <person name="Naranjo-Ortiz M."/>
            <person name="Looney B."/>
            <person name="Konkel Z."/>
            <person name="Slot J.C."/>
            <person name="Sakamoto Y."/>
            <person name="Steenwyk J.L."/>
            <person name="Rokas A."/>
            <person name="Carro J."/>
            <person name="Camarero S."/>
            <person name="Ferreira P."/>
            <person name="Molpeceres G."/>
            <person name="Ruiz-Duenas F.J."/>
            <person name="Serrano A."/>
            <person name="Henrissat B."/>
            <person name="Drula E."/>
            <person name="Hughes K.W."/>
            <person name="Mata J.L."/>
            <person name="Ishikawa N.K."/>
            <person name="Vargas-Isla R."/>
            <person name="Ushijima S."/>
            <person name="Smith C.A."/>
            <person name="Ahrendt S."/>
            <person name="Andreopoulos W."/>
            <person name="He G."/>
            <person name="Labutti K."/>
            <person name="Lipzen A."/>
            <person name="Ng V."/>
            <person name="Sandor L."/>
            <person name="Barry K."/>
            <person name="Martinez A.T."/>
            <person name="Xiao Y."/>
            <person name="Gibbons J.G."/>
            <person name="Terashima K."/>
            <person name="Hibbett D.S."/>
            <person name="Grigoriev I.V."/>
        </authorList>
    </citation>
    <scope>NUCLEOTIDE SEQUENCE</scope>
    <source>
        <strain evidence="2">TFB10291</strain>
    </source>
</reference>
<gene>
    <name evidence="2" type="ORF">GGU10DRAFT_382360</name>
</gene>
<dbReference type="Proteomes" id="UP001163798">
    <property type="component" value="Unassembled WGS sequence"/>
</dbReference>
<dbReference type="AlphaFoldDB" id="A0AA38NAW7"/>
<proteinExistence type="predicted"/>